<sequence>MKPIAVVCALALLVACGSQVIGGGMATDSEFDGAWERVRGATDAQEQGDAVAAFLRRNEEAGAPALQVSVHRRDTGAKAAIDDALWQDPSQYEVTLRYGTRSHVFVPLSSASLQPLFRE</sequence>
<keyword evidence="3" id="KW-1185">Reference proteome</keyword>
<dbReference type="Proteomes" id="UP000647183">
    <property type="component" value="Unassembled WGS sequence"/>
</dbReference>
<feature type="signal peptide" evidence="1">
    <location>
        <begin position="1"/>
        <end position="20"/>
    </location>
</feature>
<dbReference type="RefSeq" id="WP_191728121.1">
    <property type="nucleotide sequence ID" value="NZ_JACSQJ010000001.1"/>
</dbReference>
<comment type="caution">
    <text evidence="2">The sequence shown here is derived from an EMBL/GenBank/DDBJ whole genome shotgun (WGS) entry which is preliminary data.</text>
</comment>
<evidence type="ECO:0000313" key="2">
    <source>
        <dbReference type="EMBL" id="MBD7986878.1"/>
    </source>
</evidence>
<evidence type="ECO:0000313" key="3">
    <source>
        <dbReference type="Proteomes" id="UP000647183"/>
    </source>
</evidence>
<protein>
    <recommendedName>
        <fullName evidence="4">Lipoprotein</fullName>
    </recommendedName>
</protein>
<name>A0ABR8UGK4_9GAMM</name>
<evidence type="ECO:0008006" key="4">
    <source>
        <dbReference type="Google" id="ProtNLM"/>
    </source>
</evidence>
<proteinExistence type="predicted"/>
<accession>A0ABR8UGK4</accession>
<gene>
    <name evidence="2" type="ORF">H9645_02400</name>
</gene>
<organism evidence="2 3">
    <name type="scientific">Luteimonas colneyensis</name>
    <dbReference type="NCBI Taxonomy" id="2762230"/>
    <lineage>
        <taxon>Bacteria</taxon>
        <taxon>Pseudomonadati</taxon>
        <taxon>Pseudomonadota</taxon>
        <taxon>Gammaproteobacteria</taxon>
        <taxon>Lysobacterales</taxon>
        <taxon>Lysobacteraceae</taxon>
        <taxon>Luteimonas</taxon>
    </lineage>
</organism>
<evidence type="ECO:0000256" key="1">
    <source>
        <dbReference type="SAM" id="SignalP"/>
    </source>
</evidence>
<feature type="chain" id="PRO_5045441215" description="Lipoprotein" evidence="1">
    <location>
        <begin position="21"/>
        <end position="119"/>
    </location>
</feature>
<keyword evidence="1" id="KW-0732">Signal</keyword>
<reference evidence="2 3" key="1">
    <citation type="submission" date="2020-08" db="EMBL/GenBank/DDBJ databases">
        <title>A Genomic Blueprint of the Chicken Gut Microbiome.</title>
        <authorList>
            <person name="Gilroy R."/>
            <person name="Ravi A."/>
            <person name="Getino M."/>
            <person name="Pursley I."/>
            <person name="Horton D.L."/>
            <person name="Alikhan N.-F."/>
            <person name="Baker D."/>
            <person name="Gharbi K."/>
            <person name="Hall N."/>
            <person name="Watson M."/>
            <person name="Adriaenssens E.M."/>
            <person name="Foster-Nyarko E."/>
            <person name="Jarju S."/>
            <person name="Secka A."/>
            <person name="Antonio M."/>
            <person name="Oren A."/>
            <person name="Chaudhuri R."/>
            <person name="La Ragione R.M."/>
            <person name="Hildebrand F."/>
            <person name="Pallen M.J."/>
        </authorList>
    </citation>
    <scope>NUCLEOTIDE SEQUENCE [LARGE SCALE GENOMIC DNA]</scope>
    <source>
        <strain evidence="2 3">Sa2BVA3</strain>
    </source>
</reference>
<dbReference type="EMBL" id="JACSQJ010000001">
    <property type="protein sequence ID" value="MBD7986878.1"/>
    <property type="molecule type" value="Genomic_DNA"/>
</dbReference>
<dbReference type="PROSITE" id="PS51257">
    <property type="entry name" value="PROKAR_LIPOPROTEIN"/>
    <property type="match status" value="1"/>
</dbReference>